<gene>
    <name evidence="2" type="ORF">MGAL_10B053585</name>
</gene>
<evidence type="ECO:0000313" key="2">
    <source>
        <dbReference type="EMBL" id="VDI80054.1"/>
    </source>
</evidence>
<name>A0A8B6HJ22_MYTGA</name>
<evidence type="ECO:0000256" key="1">
    <source>
        <dbReference type="SAM" id="MobiDB-lite"/>
    </source>
</evidence>
<reference evidence="2" key="1">
    <citation type="submission" date="2018-11" db="EMBL/GenBank/DDBJ databases">
        <authorList>
            <person name="Alioto T."/>
            <person name="Alioto T."/>
        </authorList>
    </citation>
    <scope>NUCLEOTIDE SEQUENCE</scope>
</reference>
<sequence length="144" mass="16605">MSNTKDTGANEEKSQEQLKKEKLKPTEEEDYGYYFYPDRDTRSKVDEDKSFLSKKWEKFMRSGYSGDSGDQLKCESNVIWCKENETSDRASDIGLSDYRTVGLSGCRIKGLSDYWTVGLWDCRIIGLTPTTPQNQMCLQYNTCI</sequence>
<proteinExistence type="predicted"/>
<organism evidence="2 3">
    <name type="scientific">Mytilus galloprovincialis</name>
    <name type="common">Mediterranean mussel</name>
    <dbReference type="NCBI Taxonomy" id="29158"/>
    <lineage>
        <taxon>Eukaryota</taxon>
        <taxon>Metazoa</taxon>
        <taxon>Spiralia</taxon>
        <taxon>Lophotrochozoa</taxon>
        <taxon>Mollusca</taxon>
        <taxon>Bivalvia</taxon>
        <taxon>Autobranchia</taxon>
        <taxon>Pteriomorphia</taxon>
        <taxon>Mytilida</taxon>
        <taxon>Mytiloidea</taxon>
        <taxon>Mytilidae</taxon>
        <taxon>Mytilinae</taxon>
        <taxon>Mytilus</taxon>
    </lineage>
</organism>
<dbReference type="Proteomes" id="UP000596742">
    <property type="component" value="Unassembled WGS sequence"/>
</dbReference>
<keyword evidence="3" id="KW-1185">Reference proteome</keyword>
<feature type="region of interest" description="Disordered" evidence="1">
    <location>
        <begin position="1"/>
        <end position="25"/>
    </location>
</feature>
<accession>A0A8B6HJ22</accession>
<feature type="compositionally biased region" description="Basic and acidic residues" evidence="1">
    <location>
        <begin position="8"/>
        <end position="25"/>
    </location>
</feature>
<evidence type="ECO:0000313" key="3">
    <source>
        <dbReference type="Proteomes" id="UP000596742"/>
    </source>
</evidence>
<comment type="caution">
    <text evidence="2">The sequence shown here is derived from an EMBL/GenBank/DDBJ whole genome shotgun (WGS) entry which is preliminary data.</text>
</comment>
<dbReference type="AlphaFoldDB" id="A0A8B6HJ22"/>
<protein>
    <submittedName>
        <fullName evidence="2">Uncharacterized protein</fullName>
    </submittedName>
</protein>
<dbReference type="EMBL" id="UYJE01010135">
    <property type="protein sequence ID" value="VDI80054.1"/>
    <property type="molecule type" value="Genomic_DNA"/>
</dbReference>